<dbReference type="InterPro" id="IPR024749">
    <property type="entry name" value="Collagen-bd_put"/>
</dbReference>
<proteinExistence type="predicted"/>
<gene>
    <name evidence="3" type="ORF">GC096_08400</name>
</gene>
<dbReference type="SUPFAM" id="SSF51445">
    <property type="entry name" value="(Trans)glycosidases"/>
    <property type="match status" value="1"/>
</dbReference>
<keyword evidence="4" id="KW-1185">Reference proteome</keyword>
<dbReference type="Pfam" id="PF13204">
    <property type="entry name" value="Apiosidase"/>
    <property type="match status" value="1"/>
</dbReference>
<comment type="caution">
    <text evidence="3">The sequence shown here is derived from an EMBL/GenBank/DDBJ whole genome shotgun (WGS) entry which is preliminary data.</text>
</comment>
<sequence>MKLEVIEMNNHRAWDNGRLIVSDNGRHLQHADGTPFFWLGDTAWLILKRTTREQALTYLRDRKNKGYNVIQIMLVHDLNSANAYGRVPFRDLDLDQPDAEHTESFTSYWSYADEVIDMAEREGLYVALVPVWGSVVEYYSPNAETAERYGEWVGNRYKDRPNVIWLNGGDIRGSDHRDAWLHMGRAIRKAAPNHLMTFHPYGRTQSSTWFHNEDWLDFNMFQSGHRSYEQMDEANPDTLVGEDNWRFVQKDWSEVPAKPTIDGEPSYEDIPHGLHNLEAPRWTTDDVRRYAYWAVFAGAFGHTYGHNAVMQFHSEERGVGAYGCTRSWIEALDDDGAKQMVHLKHLFLSRPYDERTPDDTTICGDQGYRYDRLFVSLGKSYLMAYTYTGRSITLQLGLFSGKQAAVWWFNPRTGESESAGVVDNEGAQEFVPQAVSAPGNDWVLVLDDVDQGYAAPGLPLSR</sequence>
<dbReference type="InterPro" id="IPR025277">
    <property type="entry name" value="Apiosidase-like_cat_dom"/>
</dbReference>
<evidence type="ECO:0000313" key="3">
    <source>
        <dbReference type="EMBL" id="NOU64042.1"/>
    </source>
</evidence>
<name>A0ABX1X6I3_9BACL</name>
<evidence type="ECO:0000313" key="4">
    <source>
        <dbReference type="Proteomes" id="UP000653578"/>
    </source>
</evidence>
<protein>
    <submittedName>
        <fullName evidence="3">DUF4038 domain-containing protein</fullName>
    </submittedName>
</protein>
<dbReference type="PANTHER" id="PTHR37836">
    <property type="entry name" value="LMO1036 PROTEIN"/>
    <property type="match status" value="1"/>
</dbReference>
<reference evidence="3 4" key="1">
    <citation type="submission" date="2019-10" db="EMBL/GenBank/DDBJ databases">
        <title>Description of Paenibacillus humi sp. nov.</title>
        <authorList>
            <person name="Carlier A."/>
            <person name="Qi S."/>
        </authorList>
    </citation>
    <scope>NUCLEOTIDE SEQUENCE [LARGE SCALE GENOMIC DNA]</scope>
    <source>
        <strain evidence="3 4">LMG 31461</strain>
    </source>
</reference>
<dbReference type="Proteomes" id="UP000653578">
    <property type="component" value="Unassembled WGS sequence"/>
</dbReference>
<dbReference type="PANTHER" id="PTHR37836:SF3">
    <property type="entry name" value="ENDOGLUCANASE"/>
    <property type="match status" value="1"/>
</dbReference>
<accession>A0ABX1X6I3</accession>
<organism evidence="3 4">
    <name type="scientific">Paenibacillus plantarum</name>
    <dbReference type="NCBI Taxonomy" id="2654975"/>
    <lineage>
        <taxon>Bacteria</taxon>
        <taxon>Bacillati</taxon>
        <taxon>Bacillota</taxon>
        <taxon>Bacilli</taxon>
        <taxon>Bacillales</taxon>
        <taxon>Paenibacillaceae</taxon>
        <taxon>Paenibacillus</taxon>
    </lineage>
</organism>
<feature type="domain" description="Putative collagen-binding" evidence="1">
    <location>
        <begin position="357"/>
        <end position="447"/>
    </location>
</feature>
<evidence type="ECO:0000259" key="2">
    <source>
        <dbReference type="Pfam" id="PF13204"/>
    </source>
</evidence>
<dbReference type="Gene3D" id="3.20.20.80">
    <property type="entry name" value="Glycosidases"/>
    <property type="match status" value="1"/>
</dbReference>
<evidence type="ECO:0000259" key="1">
    <source>
        <dbReference type="Pfam" id="PF12904"/>
    </source>
</evidence>
<dbReference type="EMBL" id="WHNY01000026">
    <property type="protein sequence ID" value="NOU64042.1"/>
    <property type="molecule type" value="Genomic_DNA"/>
</dbReference>
<feature type="domain" description="Apiosidase-like catalytic" evidence="2">
    <location>
        <begin position="22"/>
        <end position="352"/>
    </location>
</feature>
<dbReference type="Pfam" id="PF12904">
    <property type="entry name" value="Collagen_bind_2"/>
    <property type="match status" value="1"/>
</dbReference>
<dbReference type="InterPro" id="IPR017853">
    <property type="entry name" value="GH"/>
</dbReference>